<feature type="transmembrane region" description="Helical" evidence="6">
    <location>
        <begin position="506"/>
        <end position="528"/>
    </location>
</feature>
<dbReference type="Gene3D" id="1.20.5.2700">
    <property type="match status" value="1"/>
</dbReference>
<dbReference type="Proteomes" id="UP000219612">
    <property type="component" value="Unassembled WGS sequence"/>
</dbReference>
<feature type="transmembrane region" description="Helical" evidence="6">
    <location>
        <begin position="109"/>
        <end position="127"/>
    </location>
</feature>
<evidence type="ECO:0000256" key="2">
    <source>
        <dbReference type="ARBA" id="ARBA00022692"/>
    </source>
</evidence>
<dbReference type="GO" id="GO:0003954">
    <property type="term" value="F:NADH dehydrogenase activity"/>
    <property type="evidence" value="ECO:0007669"/>
    <property type="project" value="TreeGrafter"/>
</dbReference>
<organism evidence="9 10">
    <name type="scientific">Paractinoplanes atraurantiacus</name>
    <dbReference type="NCBI Taxonomy" id="1036182"/>
    <lineage>
        <taxon>Bacteria</taxon>
        <taxon>Bacillati</taxon>
        <taxon>Actinomycetota</taxon>
        <taxon>Actinomycetes</taxon>
        <taxon>Micromonosporales</taxon>
        <taxon>Micromonosporaceae</taxon>
        <taxon>Paractinoplanes</taxon>
    </lineage>
</organism>
<dbReference type="GO" id="GO:0008137">
    <property type="term" value="F:NADH dehydrogenase (ubiquinone) activity"/>
    <property type="evidence" value="ECO:0007669"/>
    <property type="project" value="InterPro"/>
</dbReference>
<proteinExistence type="predicted"/>
<dbReference type="Pfam" id="PF00361">
    <property type="entry name" value="Proton_antipo_M"/>
    <property type="match status" value="1"/>
</dbReference>
<keyword evidence="10" id="KW-1185">Reference proteome</keyword>
<feature type="transmembrane region" description="Helical" evidence="6">
    <location>
        <begin position="474"/>
        <end position="494"/>
    </location>
</feature>
<gene>
    <name evidence="9" type="ORF">SAMN05421748_112247</name>
</gene>
<evidence type="ECO:0000256" key="6">
    <source>
        <dbReference type="SAM" id="Phobius"/>
    </source>
</evidence>
<dbReference type="GO" id="GO:0015990">
    <property type="term" value="P:electron transport coupled proton transport"/>
    <property type="evidence" value="ECO:0007669"/>
    <property type="project" value="TreeGrafter"/>
</dbReference>
<name>A0A285IYB7_9ACTN</name>
<dbReference type="InterPro" id="IPR003945">
    <property type="entry name" value="NU5C-like"/>
</dbReference>
<feature type="transmembrane region" description="Helical" evidence="6">
    <location>
        <begin position="201"/>
        <end position="219"/>
    </location>
</feature>
<feature type="transmembrane region" description="Helical" evidence="6">
    <location>
        <begin position="270"/>
        <end position="287"/>
    </location>
</feature>
<protein>
    <submittedName>
        <fullName evidence="9">NADH-quinone oxidoreductase subunit L</fullName>
    </submittedName>
</protein>
<feature type="domain" description="NADH:quinone oxidoreductase/Mrp antiporter transmembrane" evidence="7">
    <location>
        <begin position="129"/>
        <end position="398"/>
    </location>
</feature>
<feature type="transmembrane region" description="Helical" evidence="6">
    <location>
        <begin position="162"/>
        <end position="189"/>
    </location>
</feature>
<feature type="domain" description="NADH-Ubiquinone oxidoreductase (complex I) chain 5 N-terminal" evidence="8">
    <location>
        <begin position="63"/>
        <end position="112"/>
    </location>
</feature>
<evidence type="ECO:0000256" key="1">
    <source>
        <dbReference type="ARBA" id="ARBA00004127"/>
    </source>
</evidence>
<feature type="transmembrane region" description="Helical" evidence="6">
    <location>
        <begin position="239"/>
        <end position="258"/>
    </location>
</feature>
<dbReference type="PANTHER" id="PTHR42829">
    <property type="entry name" value="NADH-UBIQUINONE OXIDOREDUCTASE CHAIN 5"/>
    <property type="match status" value="1"/>
</dbReference>
<dbReference type="GO" id="GO:0042773">
    <property type="term" value="P:ATP synthesis coupled electron transport"/>
    <property type="evidence" value="ECO:0007669"/>
    <property type="project" value="InterPro"/>
</dbReference>
<evidence type="ECO:0000259" key="8">
    <source>
        <dbReference type="Pfam" id="PF00662"/>
    </source>
</evidence>
<dbReference type="Pfam" id="PF00662">
    <property type="entry name" value="Proton_antipo_N"/>
    <property type="match status" value="1"/>
</dbReference>
<keyword evidence="4 6" id="KW-0472">Membrane</keyword>
<dbReference type="PRINTS" id="PR01434">
    <property type="entry name" value="NADHDHGNASE5"/>
</dbReference>
<keyword evidence="3 6" id="KW-1133">Transmembrane helix</keyword>
<keyword evidence="2 5" id="KW-0812">Transmembrane</keyword>
<dbReference type="PANTHER" id="PTHR42829:SF2">
    <property type="entry name" value="NADH-UBIQUINONE OXIDOREDUCTASE CHAIN 5"/>
    <property type="match status" value="1"/>
</dbReference>
<evidence type="ECO:0000256" key="4">
    <source>
        <dbReference type="ARBA" id="ARBA00023136"/>
    </source>
</evidence>
<evidence type="ECO:0000313" key="10">
    <source>
        <dbReference type="Proteomes" id="UP000219612"/>
    </source>
</evidence>
<dbReference type="PRINTS" id="PR01435">
    <property type="entry name" value="NPOXDRDTASE5"/>
</dbReference>
<dbReference type="NCBIfam" id="TIGR01974">
    <property type="entry name" value="NDH_I_L"/>
    <property type="match status" value="1"/>
</dbReference>
<dbReference type="AlphaFoldDB" id="A0A285IYB7"/>
<reference evidence="9 10" key="1">
    <citation type="submission" date="2017-09" db="EMBL/GenBank/DDBJ databases">
        <authorList>
            <person name="Ehlers B."/>
            <person name="Leendertz F.H."/>
        </authorList>
    </citation>
    <scope>NUCLEOTIDE SEQUENCE [LARGE SCALE GENOMIC DNA]</scope>
    <source>
        <strain evidence="9 10">CGMCC 4.6857</strain>
    </source>
</reference>
<comment type="subcellular location">
    <subcellularLocation>
        <location evidence="1">Endomembrane system</location>
        <topology evidence="1">Multi-pass membrane protein</topology>
    </subcellularLocation>
    <subcellularLocation>
        <location evidence="5">Membrane</location>
        <topology evidence="5">Multi-pass membrane protein</topology>
    </subcellularLocation>
</comment>
<dbReference type="GO" id="GO:0016020">
    <property type="term" value="C:membrane"/>
    <property type="evidence" value="ECO:0007669"/>
    <property type="project" value="UniProtKB-SubCell"/>
</dbReference>
<feature type="transmembrane region" description="Helical" evidence="6">
    <location>
        <begin position="609"/>
        <end position="629"/>
    </location>
</feature>
<evidence type="ECO:0000313" key="9">
    <source>
        <dbReference type="EMBL" id="SNY52086.1"/>
    </source>
</evidence>
<dbReference type="InterPro" id="IPR001750">
    <property type="entry name" value="ND/Mrp_TM"/>
</dbReference>
<dbReference type="EMBL" id="OBDY01000012">
    <property type="protein sequence ID" value="SNY52086.1"/>
    <property type="molecule type" value="Genomic_DNA"/>
</dbReference>
<feature type="transmembrane region" description="Helical" evidence="6">
    <location>
        <begin position="407"/>
        <end position="428"/>
    </location>
</feature>
<feature type="transmembrane region" description="Helical" evidence="6">
    <location>
        <begin position="334"/>
        <end position="352"/>
    </location>
</feature>
<evidence type="ECO:0000256" key="5">
    <source>
        <dbReference type="RuleBase" id="RU000320"/>
    </source>
</evidence>
<dbReference type="InterPro" id="IPR018393">
    <property type="entry name" value="NADHpl_OxRdtase_5_subgr"/>
</dbReference>
<feature type="transmembrane region" description="Helical" evidence="6">
    <location>
        <begin position="364"/>
        <end position="386"/>
    </location>
</feature>
<sequence>MTAALIPGVPLLLGLIGLLLPPGDGDRRRPAATLGIAGAAASLLVTLSLLLFAHKPIDVSTHWVSIGGIDLTIGFTVGVAALYVALAVATVALFVQIYSVAYLHDDPRYAPYAAQVSLFTGAMLLVVTSGDLIGVLVGWEVMGACSYLLIGHDRRLPEAPAAAVKAFLVTRVGDVGFLLGVAVLIAGAGTSRIADLRTHDYSSGTLTAALLLILAGVAGKSAQFPLHTWLPDAMAGPTPISALIHAATMVAAGVYVVFRLYPLYDESPAALATLGVMAAITILLGALSATAQDDMKRVLAWSTVSQIGYMTGALAVGSPAAALFHLLTHAAFKALLFLAAGAVIHAVGTNYLSRMGGLREHMPVTFWSFVVGLGALAGVPPLSGFWSKENVLTAAAHATEGGGTAPVWVGWVVWLAALFAVLITAWYATRLLLCAFFGISREHGPDGPDWEIGFDDARYTAPAVPHDPPGAMRWPILILTIPAALLGLVAYAPGFRTALEMEDPHLSVALVLPLVLLAAGAGAAWWLWQAVPGADPAAALGPARHLFASGFHLDTIQDRLVVRPVRAIAKVVTATDEKVVDAAVEGTGTGTTGVGNALAVAHRVPLPTAAVAVLAGALLLGAVAVWFGAAT</sequence>
<accession>A0A285IYB7</accession>
<evidence type="ECO:0000256" key="3">
    <source>
        <dbReference type="ARBA" id="ARBA00022989"/>
    </source>
</evidence>
<dbReference type="OrthoDB" id="9811798at2"/>
<dbReference type="InterPro" id="IPR001516">
    <property type="entry name" value="Proton_antipo_N"/>
</dbReference>
<feature type="transmembrane region" description="Helical" evidence="6">
    <location>
        <begin position="73"/>
        <end position="97"/>
    </location>
</feature>
<dbReference type="GO" id="GO:0012505">
    <property type="term" value="C:endomembrane system"/>
    <property type="evidence" value="ECO:0007669"/>
    <property type="project" value="UniProtKB-SubCell"/>
</dbReference>
<feature type="transmembrane region" description="Helical" evidence="6">
    <location>
        <begin position="307"/>
        <end position="327"/>
    </location>
</feature>
<feature type="transmembrane region" description="Helical" evidence="6">
    <location>
        <begin position="35"/>
        <end position="53"/>
    </location>
</feature>
<evidence type="ECO:0000259" key="7">
    <source>
        <dbReference type="Pfam" id="PF00361"/>
    </source>
</evidence>
<dbReference type="RefSeq" id="WP_097322829.1">
    <property type="nucleotide sequence ID" value="NZ_OBDY01000012.1"/>
</dbReference>